<sequence>MNKISPEELLKAGVHLGHRKQKINPASKKFIYKIESGVSIIDLFQTAPQLDKALEFIRSLGKEGKIITFVATKKGARDIVEEIAKKNNLTYITNKWVGGFLTNFSEVHKNVELLNTLTGEKERGEWNKYVKHERVTLEKKMRRITSIYEGVLTLDKIPDALFIIDIKKEKNAVTEAKRCEIRTVALVDTNSDPGLVDYPIIGNDDALTSVQFIVENIVGAYLEGLALHKIENDKASKIAQKKAEKEKKISSNV</sequence>
<dbReference type="InterPro" id="IPR001865">
    <property type="entry name" value="Ribosomal_uS2"/>
</dbReference>
<evidence type="ECO:0000256" key="1">
    <source>
        <dbReference type="ARBA" id="ARBA00006242"/>
    </source>
</evidence>
<dbReference type="NCBIfam" id="TIGR01011">
    <property type="entry name" value="rpsB_bact"/>
    <property type="match status" value="1"/>
</dbReference>
<keyword evidence="2 5" id="KW-0689">Ribosomal protein</keyword>
<dbReference type="InterPro" id="IPR005706">
    <property type="entry name" value="Ribosomal_uS2_bac/mit/plastid"/>
</dbReference>
<evidence type="ECO:0000256" key="4">
    <source>
        <dbReference type="ARBA" id="ARBA00035256"/>
    </source>
</evidence>
<proteinExistence type="inferred from homology"/>
<evidence type="ECO:0000256" key="5">
    <source>
        <dbReference type="HAMAP-Rule" id="MF_00291"/>
    </source>
</evidence>
<dbReference type="Gene3D" id="1.10.287.610">
    <property type="entry name" value="Helix hairpin bin"/>
    <property type="match status" value="1"/>
</dbReference>
<dbReference type="CDD" id="cd01425">
    <property type="entry name" value="RPS2"/>
    <property type="match status" value="1"/>
</dbReference>
<evidence type="ECO:0000256" key="3">
    <source>
        <dbReference type="ARBA" id="ARBA00023274"/>
    </source>
</evidence>
<dbReference type="Gene3D" id="3.40.50.10490">
    <property type="entry name" value="Glucose-6-phosphate isomerase like protein, domain 1"/>
    <property type="match status" value="1"/>
</dbReference>
<dbReference type="Proteomes" id="UP000178372">
    <property type="component" value="Unassembled WGS sequence"/>
</dbReference>
<dbReference type="GO" id="GO:0003735">
    <property type="term" value="F:structural constituent of ribosome"/>
    <property type="evidence" value="ECO:0007669"/>
    <property type="project" value="InterPro"/>
</dbReference>
<evidence type="ECO:0000313" key="6">
    <source>
        <dbReference type="EMBL" id="OGK14945.1"/>
    </source>
</evidence>
<evidence type="ECO:0000256" key="2">
    <source>
        <dbReference type="ARBA" id="ARBA00022980"/>
    </source>
</evidence>
<comment type="caution">
    <text evidence="6">The sequence shown here is derived from an EMBL/GenBank/DDBJ whole genome shotgun (WGS) entry which is preliminary data.</text>
</comment>
<dbReference type="GO" id="GO:0015935">
    <property type="term" value="C:small ribosomal subunit"/>
    <property type="evidence" value="ECO:0007669"/>
    <property type="project" value="InterPro"/>
</dbReference>
<dbReference type="InterPro" id="IPR023591">
    <property type="entry name" value="Ribosomal_uS2_flav_dom_sf"/>
</dbReference>
<keyword evidence="3 5" id="KW-0687">Ribonucleoprotein</keyword>
<reference evidence="6 7" key="1">
    <citation type="journal article" date="2016" name="Nat. Commun.">
        <title>Thousands of microbial genomes shed light on interconnected biogeochemical processes in an aquifer system.</title>
        <authorList>
            <person name="Anantharaman K."/>
            <person name="Brown C.T."/>
            <person name="Hug L.A."/>
            <person name="Sharon I."/>
            <person name="Castelle C.J."/>
            <person name="Probst A.J."/>
            <person name="Thomas B.C."/>
            <person name="Singh A."/>
            <person name="Wilkins M.J."/>
            <person name="Karaoz U."/>
            <person name="Brodie E.L."/>
            <person name="Williams K.H."/>
            <person name="Hubbard S.S."/>
            <person name="Banfield J.F."/>
        </authorList>
    </citation>
    <scope>NUCLEOTIDE SEQUENCE [LARGE SCALE GENOMIC DNA]</scope>
</reference>
<dbReference type="PANTHER" id="PTHR12534:SF0">
    <property type="entry name" value="SMALL RIBOSOMAL SUBUNIT PROTEIN US2M"/>
    <property type="match status" value="1"/>
</dbReference>
<dbReference type="HAMAP" id="MF_00291_B">
    <property type="entry name" value="Ribosomal_uS2_B"/>
    <property type="match status" value="1"/>
</dbReference>
<protein>
    <recommendedName>
        <fullName evidence="4 5">Small ribosomal subunit protein uS2</fullName>
    </recommendedName>
</protein>
<dbReference type="PRINTS" id="PR00395">
    <property type="entry name" value="RIBOSOMALS2"/>
</dbReference>
<dbReference type="EMBL" id="MFZF01000038">
    <property type="protein sequence ID" value="OGK14945.1"/>
    <property type="molecule type" value="Genomic_DNA"/>
</dbReference>
<organism evidence="6 7">
    <name type="scientific">Candidatus Roizmanbacteria bacterium RIFCSPHIGHO2_01_FULL_39_12b</name>
    <dbReference type="NCBI Taxonomy" id="1802030"/>
    <lineage>
        <taxon>Bacteria</taxon>
        <taxon>Candidatus Roizmaniibacteriota</taxon>
    </lineage>
</organism>
<accession>A0A1F7G881</accession>
<name>A0A1F7G881_9BACT</name>
<evidence type="ECO:0000313" key="7">
    <source>
        <dbReference type="Proteomes" id="UP000178372"/>
    </source>
</evidence>
<comment type="similarity">
    <text evidence="1 5">Belongs to the universal ribosomal protein uS2 family.</text>
</comment>
<dbReference type="AlphaFoldDB" id="A0A1F7G881"/>
<dbReference type="SUPFAM" id="SSF52313">
    <property type="entry name" value="Ribosomal protein S2"/>
    <property type="match status" value="1"/>
</dbReference>
<dbReference type="GO" id="GO:0006412">
    <property type="term" value="P:translation"/>
    <property type="evidence" value="ECO:0007669"/>
    <property type="project" value="UniProtKB-UniRule"/>
</dbReference>
<dbReference type="PANTHER" id="PTHR12534">
    <property type="entry name" value="30S RIBOSOMAL PROTEIN S2 PROKARYOTIC AND ORGANELLAR"/>
    <property type="match status" value="1"/>
</dbReference>
<gene>
    <name evidence="5" type="primary">rpsB</name>
    <name evidence="6" type="ORF">A2690_04585</name>
</gene>
<dbReference type="Pfam" id="PF00318">
    <property type="entry name" value="Ribosomal_S2"/>
    <property type="match status" value="1"/>
</dbReference>